<dbReference type="InterPro" id="IPR050983">
    <property type="entry name" value="GST_Omega/HSP26"/>
</dbReference>
<dbReference type="Gene3D" id="1.20.1050.10">
    <property type="match status" value="1"/>
</dbReference>
<evidence type="ECO:0000259" key="1">
    <source>
        <dbReference type="PROSITE" id="PS50404"/>
    </source>
</evidence>
<dbReference type="Pfam" id="PF13410">
    <property type="entry name" value="GST_C_2"/>
    <property type="match status" value="1"/>
</dbReference>
<dbReference type="EMBL" id="QXXQ01000003">
    <property type="protein sequence ID" value="RID92583.1"/>
    <property type="molecule type" value="Genomic_DNA"/>
</dbReference>
<keyword evidence="3" id="KW-1185">Reference proteome</keyword>
<dbReference type="PANTHER" id="PTHR43968:SF6">
    <property type="entry name" value="GLUTATHIONE S-TRANSFERASE OMEGA"/>
    <property type="match status" value="1"/>
</dbReference>
<dbReference type="Gene3D" id="3.40.30.10">
    <property type="entry name" value="Glutaredoxin"/>
    <property type="match status" value="1"/>
</dbReference>
<dbReference type="Proteomes" id="UP000266649">
    <property type="component" value="Unassembled WGS sequence"/>
</dbReference>
<gene>
    <name evidence="2" type="ORF">D2N39_08085</name>
</gene>
<dbReference type="InterPro" id="IPR004045">
    <property type="entry name" value="Glutathione_S-Trfase_N"/>
</dbReference>
<reference evidence="2 3" key="1">
    <citation type="submission" date="2018-09" db="EMBL/GenBank/DDBJ databases">
        <title>Gemmobacter lutimaris sp. nov., a marine bacterium isolated from tidal flat.</title>
        <authorList>
            <person name="Lee D.W."/>
            <person name="Yoo Y."/>
            <person name="Kim J.-J."/>
            <person name="Kim B.S."/>
        </authorList>
    </citation>
    <scope>NUCLEOTIDE SEQUENCE [LARGE SCALE GENOMIC DNA]</scope>
    <source>
        <strain evidence="2 3">YJ-T1-11</strain>
    </source>
</reference>
<dbReference type="SUPFAM" id="SSF52833">
    <property type="entry name" value="Thioredoxin-like"/>
    <property type="match status" value="1"/>
</dbReference>
<dbReference type="CDD" id="cd03049">
    <property type="entry name" value="GST_N_3"/>
    <property type="match status" value="1"/>
</dbReference>
<comment type="caution">
    <text evidence="2">The sequence shown here is derived from an EMBL/GenBank/DDBJ whole genome shotgun (WGS) entry which is preliminary data.</text>
</comment>
<name>A0A398BZ51_9RHOB</name>
<dbReference type="PROSITE" id="PS50404">
    <property type="entry name" value="GST_NTER"/>
    <property type="match status" value="1"/>
</dbReference>
<organism evidence="2 3">
    <name type="scientific">Gemmobacter lutimaris</name>
    <dbReference type="NCBI Taxonomy" id="2306023"/>
    <lineage>
        <taxon>Bacteria</taxon>
        <taxon>Pseudomonadati</taxon>
        <taxon>Pseudomonadota</taxon>
        <taxon>Alphaproteobacteria</taxon>
        <taxon>Rhodobacterales</taxon>
        <taxon>Paracoccaceae</taxon>
        <taxon>Gemmobacter</taxon>
    </lineage>
</organism>
<dbReference type="InterPro" id="IPR036282">
    <property type="entry name" value="Glutathione-S-Trfase_C_sf"/>
</dbReference>
<proteinExistence type="predicted"/>
<dbReference type="GO" id="GO:0016740">
    <property type="term" value="F:transferase activity"/>
    <property type="evidence" value="ECO:0007669"/>
    <property type="project" value="UniProtKB-KW"/>
</dbReference>
<keyword evidence="2" id="KW-0808">Transferase</keyword>
<accession>A0A398BZ51</accession>
<dbReference type="InterPro" id="IPR036249">
    <property type="entry name" value="Thioredoxin-like_sf"/>
</dbReference>
<dbReference type="RefSeq" id="WP_119134256.1">
    <property type="nucleotide sequence ID" value="NZ_QXXQ01000003.1"/>
</dbReference>
<evidence type="ECO:0000313" key="3">
    <source>
        <dbReference type="Proteomes" id="UP000266649"/>
    </source>
</evidence>
<dbReference type="Pfam" id="PF13409">
    <property type="entry name" value="GST_N_2"/>
    <property type="match status" value="1"/>
</dbReference>
<feature type="domain" description="GST N-terminal" evidence="1">
    <location>
        <begin position="1"/>
        <end position="82"/>
    </location>
</feature>
<dbReference type="CDD" id="cd03205">
    <property type="entry name" value="GST_C_6"/>
    <property type="match status" value="1"/>
</dbReference>
<dbReference type="GO" id="GO:0005737">
    <property type="term" value="C:cytoplasm"/>
    <property type="evidence" value="ECO:0007669"/>
    <property type="project" value="TreeGrafter"/>
</dbReference>
<protein>
    <submittedName>
        <fullName evidence="2">Glutathione S-transferase</fullName>
    </submittedName>
</protein>
<dbReference type="SUPFAM" id="SSF47616">
    <property type="entry name" value="GST C-terminal domain-like"/>
    <property type="match status" value="1"/>
</dbReference>
<dbReference type="OrthoDB" id="9795329at2"/>
<dbReference type="AlphaFoldDB" id="A0A398BZ51"/>
<sequence length="203" mass="22546">MRLFHSPTSPYVRKVMVLLHETGLLLRVELVAAQGTPVDPGSMPVDRNPLGKIPALETDEGVALYDSRVICRYLDDRAGAGFYPGGPALWEVLTLEATADGILDAAILMVYESRVRPEDRRHPDWVEGQWAKIARALDTAERRWAAHLAGPLDMGQIALGCALAYLDYRHSDRPWRAAHPHLAAWEAEFSARLSMQATRPPMA</sequence>
<evidence type="ECO:0000313" key="2">
    <source>
        <dbReference type="EMBL" id="RID92583.1"/>
    </source>
</evidence>
<dbReference type="PANTHER" id="PTHR43968">
    <property type="match status" value="1"/>
</dbReference>